<dbReference type="Pfam" id="PF05118">
    <property type="entry name" value="Asp_Arg_Hydrox"/>
    <property type="match status" value="1"/>
</dbReference>
<dbReference type="RefSeq" id="WP_068375025.1">
    <property type="nucleotide sequence ID" value="NZ_LSNE01000003.1"/>
</dbReference>
<evidence type="ECO:0000313" key="3">
    <source>
        <dbReference type="Proteomes" id="UP000070299"/>
    </source>
</evidence>
<sequence>MKLPHEFIQLPYRFDVARLQQEVLAFDETQWVAHPDGFTGNSSLPLVSVKGEVNNEFCGPMLATQALLSAPYLQQVIASLGQVVGRSRLMRLAPGTEVPVHTDTNYHWYKRVRIHIPIITDSGVTFFSEQNQVNMQAGDTWIFDSWKYHSVSNQGSTLRVHLVIDTHGSPEFWHKIKTLAQPIGQQLEHFSPQSIPFRPERTVSILTEKYNASLIMHPGEVDYMVSELLVNIQQHNPNKVEQCQRIGQLLTDLSYQWKTLWSLYGDEQQGWMKYQQVRQQAFQFIKSLPDELNIDNGTSANTALIYCLIEPLINIQLSQ</sequence>
<dbReference type="EMBL" id="LSNE01000003">
    <property type="protein sequence ID" value="KXI30480.1"/>
    <property type="molecule type" value="Genomic_DNA"/>
</dbReference>
<keyword evidence="3" id="KW-1185">Reference proteome</keyword>
<dbReference type="Proteomes" id="UP000070299">
    <property type="component" value="Unassembled WGS sequence"/>
</dbReference>
<dbReference type="Gene3D" id="2.60.120.330">
    <property type="entry name" value="B-lactam Antibiotic, Isopenicillin N Synthase, Chain"/>
    <property type="match status" value="1"/>
</dbReference>
<name>A0A136A5T1_9ALTE</name>
<feature type="domain" description="Aspartyl/asparaginy/proline hydroxylase" evidence="1">
    <location>
        <begin position="63"/>
        <end position="166"/>
    </location>
</feature>
<gene>
    <name evidence="2" type="ORF">AX660_10985</name>
</gene>
<reference evidence="3" key="1">
    <citation type="submission" date="2016-02" db="EMBL/GenBank/DDBJ databases">
        <authorList>
            <person name="Schultz-Johansen M."/>
            <person name="Glaring M.A."/>
            <person name="Bech P.K."/>
            <person name="Stougaard P."/>
        </authorList>
    </citation>
    <scope>NUCLEOTIDE SEQUENCE [LARGE SCALE GENOMIC DNA]</scope>
    <source>
        <strain evidence="3">S66</strain>
    </source>
</reference>
<dbReference type="CDD" id="cd02208">
    <property type="entry name" value="cupin_RmlC-like"/>
    <property type="match status" value="1"/>
</dbReference>
<dbReference type="STRING" id="1799789.AX660_10985"/>
<protein>
    <recommendedName>
        <fullName evidence="1">Aspartyl/asparaginy/proline hydroxylase domain-containing protein</fullName>
    </recommendedName>
</protein>
<dbReference type="SUPFAM" id="SSF51197">
    <property type="entry name" value="Clavaminate synthase-like"/>
    <property type="match status" value="1"/>
</dbReference>
<organism evidence="2 3">
    <name type="scientific">Paraglaciecola hydrolytica</name>
    <dbReference type="NCBI Taxonomy" id="1799789"/>
    <lineage>
        <taxon>Bacteria</taxon>
        <taxon>Pseudomonadati</taxon>
        <taxon>Pseudomonadota</taxon>
        <taxon>Gammaproteobacteria</taxon>
        <taxon>Alteromonadales</taxon>
        <taxon>Alteromonadaceae</taxon>
        <taxon>Paraglaciecola</taxon>
    </lineage>
</organism>
<dbReference type="InterPro" id="IPR027443">
    <property type="entry name" value="IPNS-like_sf"/>
</dbReference>
<comment type="caution">
    <text evidence="2">The sequence shown here is derived from an EMBL/GenBank/DDBJ whole genome shotgun (WGS) entry which is preliminary data.</text>
</comment>
<evidence type="ECO:0000313" key="2">
    <source>
        <dbReference type="EMBL" id="KXI30480.1"/>
    </source>
</evidence>
<evidence type="ECO:0000259" key="1">
    <source>
        <dbReference type="Pfam" id="PF05118"/>
    </source>
</evidence>
<dbReference type="AlphaFoldDB" id="A0A136A5T1"/>
<dbReference type="InterPro" id="IPR007803">
    <property type="entry name" value="Asp/Arg/Pro-Hydrxlase"/>
</dbReference>
<proteinExistence type="predicted"/>
<dbReference type="OrthoDB" id="21665at2"/>
<accession>A0A136A5T1</accession>